<gene>
    <name evidence="7" type="ORF">METZ01_LOCUS241804</name>
</gene>
<reference evidence="7" key="1">
    <citation type="submission" date="2018-05" db="EMBL/GenBank/DDBJ databases">
        <authorList>
            <person name="Lanie J.A."/>
            <person name="Ng W.-L."/>
            <person name="Kazmierczak K.M."/>
            <person name="Andrzejewski T.M."/>
            <person name="Davidsen T.M."/>
            <person name="Wayne K.J."/>
            <person name="Tettelin H."/>
            <person name="Glass J.I."/>
            <person name="Rusch D."/>
            <person name="Podicherti R."/>
            <person name="Tsui H.-C.T."/>
            <person name="Winkler M.E."/>
        </authorList>
    </citation>
    <scope>NUCLEOTIDE SEQUENCE</scope>
</reference>
<evidence type="ECO:0000256" key="3">
    <source>
        <dbReference type="ARBA" id="ARBA00006341"/>
    </source>
</evidence>
<feature type="domain" description="ACT" evidence="6">
    <location>
        <begin position="4"/>
        <end position="78"/>
    </location>
</feature>
<dbReference type="CDD" id="cd04878">
    <property type="entry name" value="ACT_AHAS"/>
    <property type="match status" value="1"/>
</dbReference>
<dbReference type="NCBIfam" id="NF008864">
    <property type="entry name" value="PRK11895.1"/>
    <property type="match status" value="1"/>
</dbReference>
<dbReference type="FunFam" id="3.30.70.260:FF:000001">
    <property type="entry name" value="Acetolactate synthase, small subunit"/>
    <property type="match status" value="1"/>
</dbReference>
<comment type="pathway">
    <text evidence="1">Amino-acid biosynthesis; L-isoleucine biosynthesis; L-isoleucine from 2-oxobutanoate: step 1/4.</text>
</comment>
<dbReference type="InterPro" id="IPR002912">
    <property type="entry name" value="ACT_dom"/>
</dbReference>
<dbReference type="NCBIfam" id="TIGR00119">
    <property type="entry name" value="acolac_sm"/>
    <property type="match status" value="1"/>
</dbReference>
<dbReference type="GO" id="GO:0003984">
    <property type="term" value="F:acetolactate synthase activity"/>
    <property type="evidence" value="ECO:0007669"/>
    <property type="project" value="TreeGrafter"/>
</dbReference>
<dbReference type="InterPro" id="IPR039557">
    <property type="entry name" value="AHAS_ACT"/>
</dbReference>
<protein>
    <recommendedName>
        <fullName evidence="6">ACT domain-containing protein</fullName>
    </recommendedName>
</protein>
<evidence type="ECO:0000259" key="6">
    <source>
        <dbReference type="PROSITE" id="PS51671"/>
    </source>
</evidence>
<proteinExistence type="inferred from homology"/>
<keyword evidence="4" id="KW-0028">Amino-acid biosynthesis</keyword>
<dbReference type="GO" id="GO:0009097">
    <property type="term" value="P:isoleucine biosynthetic process"/>
    <property type="evidence" value="ECO:0007669"/>
    <property type="project" value="UniProtKB-UniPathway"/>
</dbReference>
<name>A0A382HNT9_9ZZZZ</name>
<dbReference type="PANTHER" id="PTHR30239:SF0">
    <property type="entry name" value="ACETOLACTATE SYNTHASE SMALL SUBUNIT 1, CHLOROPLASTIC"/>
    <property type="match status" value="1"/>
</dbReference>
<dbReference type="GO" id="GO:1990610">
    <property type="term" value="F:acetolactate synthase regulator activity"/>
    <property type="evidence" value="ECO:0007669"/>
    <property type="project" value="InterPro"/>
</dbReference>
<dbReference type="SUPFAM" id="SSF55021">
    <property type="entry name" value="ACT-like"/>
    <property type="match status" value="1"/>
</dbReference>
<dbReference type="InterPro" id="IPR004789">
    <property type="entry name" value="Acetalactate_synth_ssu"/>
</dbReference>
<evidence type="ECO:0000256" key="2">
    <source>
        <dbReference type="ARBA" id="ARBA00005025"/>
    </source>
</evidence>
<evidence type="ECO:0000256" key="5">
    <source>
        <dbReference type="ARBA" id="ARBA00023304"/>
    </source>
</evidence>
<evidence type="ECO:0000313" key="7">
    <source>
        <dbReference type="EMBL" id="SVB88950.1"/>
    </source>
</evidence>
<dbReference type="GO" id="GO:0009099">
    <property type="term" value="P:L-valine biosynthetic process"/>
    <property type="evidence" value="ECO:0007669"/>
    <property type="project" value="UniProtKB-UniPathway"/>
</dbReference>
<dbReference type="EMBL" id="UINC01062380">
    <property type="protein sequence ID" value="SVB88950.1"/>
    <property type="molecule type" value="Genomic_DNA"/>
</dbReference>
<dbReference type="UniPathway" id="UPA00047">
    <property type="reaction ID" value="UER00055"/>
</dbReference>
<dbReference type="InterPro" id="IPR045865">
    <property type="entry name" value="ACT-like_dom_sf"/>
</dbReference>
<evidence type="ECO:0000256" key="1">
    <source>
        <dbReference type="ARBA" id="ARBA00004974"/>
    </source>
</evidence>
<accession>A0A382HNT9</accession>
<comment type="similarity">
    <text evidence="3">Belongs to the acetolactate synthase small subunit family.</text>
</comment>
<dbReference type="GO" id="GO:0005829">
    <property type="term" value="C:cytosol"/>
    <property type="evidence" value="ECO:0007669"/>
    <property type="project" value="TreeGrafter"/>
</dbReference>
<comment type="pathway">
    <text evidence="2">Amino-acid biosynthesis; L-valine biosynthesis; L-valine from pyruvate: step 1/4.</text>
</comment>
<dbReference type="UniPathway" id="UPA00049">
    <property type="reaction ID" value="UER00059"/>
</dbReference>
<dbReference type="AlphaFoldDB" id="A0A382HNT9"/>
<feature type="non-terminal residue" evidence="7">
    <location>
        <position position="108"/>
    </location>
</feature>
<organism evidence="7">
    <name type="scientific">marine metagenome</name>
    <dbReference type="NCBI Taxonomy" id="408172"/>
    <lineage>
        <taxon>unclassified sequences</taxon>
        <taxon>metagenomes</taxon>
        <taxon>ecological metagenomes</taxon>
    </lineage>
</organism>
<dbReference type="PANTHER" id="PTHR30239">
    <property type="entry name" value="ACETOLACTATE SYNTHASE SMALL SUBUNIT"/>
    <property type="match status" value="1"/>
</dbReference>
<keyword evidence="5" id="KW-0100">Branched-chain amino acid biosynthesis</keyword>
<dbReference type="Pfam" id="PF22629">
    <property type="entry name" value="ACT_AHAS_ss"/>
    <property type="match status" value="1"/>
</dbReference>
<evidence type="ECO:0000256" key="4">
    <source>
        <dbReference type="ARBA" id="ARBA00022605"/>
    </source>
</evidence>
<dbReference type="InterPro" id="IPR054480">
    <property type="entry name" value="AHAS_small-like_ACT"/>
</dbReference>
<sequence>MRHVISVLVENKFGVLARIAGLFSGRGFNIDTLNVGPTHVEGRSRITATLKGDDKSLDQCVKQLDKLIDVIDIQNFVEGEAVGRELVVVKVNADSRSRPEITQICDIF</sequence>
<dbReference type="PROSITE" id="PS51671">
    <property type="entry name" value="ACT"/>
    <property type="match status" value="1"/>
</dbReference>
<dbReference type="Gene3D" id="3.30.70.260">
    <property type="match status" value="1"/>
</dbReference>